<dbReference type="InterPro" id="IPR036396">
    <property type="entry name" value="Cyt_P450_sf"/>
</dbReference>
<evidence type="ECO:0000256" key="7">
    <source>
        <dbReference type="ARBA" id="ARBA00023033"/>
    </source>
</evidence>
<evidence type="ECO:0000256" key="6">
    <source>
        <dbReference type="ARBA" id="ARBA00023004"/>
    </source>
</evidence>
<proteinExistence type="inferred from homology"/>
<dbReference type="EMBL" id="JAAOAO010000987">
    <property type="protein sequence ID" value="KAF5529543.1"/>
    <property type="molecule type" value="Genomic_DNA"/>
</dbReference>
<keyword evidence="3" id="KW-0349">Heme</keyword>
<dbReference type="Pfam" id="PF00067">
    <property type="entry name" value="p450"/>
    <property type="match status" value="1"/>
</dbReference>
<dbReference type="GO" id="GO:0004497">
    <property type="term" value="F:monooxygenase activity"/>
    <property type="evidence" value="ECO:0007669"/>
    <property type="project" value="UniProtKB-KW"/>
</dbReference>
<keyword evidence="9" id="KW-1185">Reference proteome</keyword>
<reference evidence="8 9" key="1">
    <citation type="submission" date="2020-05" db="EMBL/GenBank/DDBJ databases">
        <title>Identification and distribution of gene clusters putatively required for synthesis of sphingolipid metabolism inhibitors in phylogenetically diverse species of the filamentous fungus Fusarium.</title>
        <authorList>
            <person name="Kim H.-S."/>
            <person name="Busman M."/>
            <person name="Brown D.W."/>
            <person name="Divon H."/>
            <person name="Uhlig S."/>
            <person name="Proctor R.H."/>
        </authorList>
    </citation>
    <scope>NUCLEOTIDE SEQUENCE [LARGE SCALE GENOMIC DNA]</scope>
    <source>
        <strain evidence="8 9">NRRL 25196</strain>
    </source>
</reference>
<evidence type="ECO:0000313" key="9">
    <source>
        <dbReference type="Proteomes" id="UP000574317"/>
    </source>
</evidence>
<name>A0A8H5I3E2_9HYPO</name>
<gene>
    <name evidence="8" type="ORF">FNAPI_13848</name>
</gene>
<keyword evidence="5" id="KW-0560">Oxidoreductase</keyword>
<evidence type="ECO:0000256" key="2">
    <source>
        <dbReference type="ARBA" id="ARBA00010617"/>
    </source>
</evidence>
<dbReference type="InterPro" id="IPR001128">
    <property type="entry name" value="Cyt_P450"/>
</dbReference>
<evidence type="ECO:0000256" key="4">
    <source>
        <dbReference type="ARBA" id="ARBA00022723"/>
    </source>
</evidence>
<evidence type="ECO:0000256" key="5">
    <source>
        <dbReference type="ARBA" id="ARBA00023002"/>
    </source>
</evidence>
<protein>
    <submittedName>
        <fullName evidence="8">Oxidoreductase</fullName>
    </submittedName>
</protein>
<dbReference type="PANTHER" id="PTHR46300">
    <property type="entry name" value="P450, PUTATIVE (EUROFUNG)-RELATED-RELATED"/>
    <property type="match status" value="1"/>
</dbReference>
<dbReference type="SUPFAM" id="SSF48264">
    <property type="entry name" value="Cytochrome P450"/>
    <property type="match status" value="1"/>
</dbReference>
<feature type="non-terminal residue" evidence="8">
    <location>
        <position position="157"/>
    </location>
</feature>
<keyword evidence="6" id="KW-0408">Iron</keyword>
<comment type="cofactor">
    <cofactor evidence="1">
        <name>heme</name>
        <dbReference type="ChEBI" id="CHEBI:30413"/>
    </cofactor>
</comment>
<evidence type="ECO:0000256" key="3">
    <source>
        <dbReference type="ARBA" id="ARBA00022617"/>
    </source>
</evidence>
<dbReference type="PANTHER" id="PTHR46300:SF7">
    <property type="entry name" value="P450, PUTATIVE (EUROFUNG)-RELATED"/>
    <property type="match status" value="1"/>
</dbReference>
<evidence type="ECO:0000256" key="1">
    <source>
        <dbReference type="ARBA" id="ARBA00001971"/>
    </source>
</evidence>
<dbReference type="Gene3D" id="1.10.630.10">
    <property type="entry name" value="Cytochrome P450"/>
    <property type="match status" value="1"/>
</dbReference>
<dbReference type="Proteomes" id="UP000574317">
    <property type="component" value="Unassembled WGS sequence"/>
</dbReference>
<dbReference type="AlphaFoldDB" id="A0A8H5I3E2"/>
<keyword evidence="4" id="KW-0479">Metal-binding</keyword>
<comment type="similarity">
    <text evidence="2">Belongs to the cytochrome P450 family.</text>
</comment>
<dbReference type="GO" id="GO:0020037">
    <property type="term" value="F:heme binding"/>
    <property type="evidence" value="ECO:0007669"/>
    <property type="project" value="InterPro"/>
</dbReference>
<sequence>MGLLLLPAVVLAALVVYYVLFPKKKAGLDLPPGPKPLPIVGNVFDLPPAGTAEYKHWAKFKDLYGPISSINVLGTPLVVLNDREALHDLLEKRSTKTSSRPWSPFASELCGYSVFLPVIPYGNKFRYFRKLVHQQMGTKLICSEFRDTQDLESLRFL</sequence>
<organism evidence="8 9">
    <name type="scientific">Fusarium napiforme</name>
    <dbReference type="NCBI Taxonomy" id="42672"/>
    <lineage>
        <taxon>Eukaryota</taxon>
        <taxon>Fungi</taxon>
        <taxon>Dikarya</taxon>
        <taxon>Ascomycota</taxon>
        <taxon>Pezizomycotina</taxon>
        <taxon>Sordariomycetes</taxon>
        <taxon>Hypocreomycetidae</taxon>
        <taxon>Hypocreales</taxon>
        <taxon>Nectriaceae</taxon>
        <taxon>Fusarium</taxon>
        <taxon>Fusarium fujikuroi species complex</taxon>
    </lineage>
</organism>
<evidence type="ECO:0000313" key="8">
    <source>
        <dbReference type="EMBL" id="KAF5529543.1"/>
    </source>
</evidence>
<dbReference type="InterPro" id="IPR050364">
    <property type="entry name" value="Cytochrome_P450_fung"/>
</dbReference>
<dbReference type="GO" id="GO:0016705">
    <property type="term" value="F:oxidoreductase activity, acting on paired donors, with incorporation or reduction of molecular oxygen"/>
    <property type="evidence" value="ECO:0007669"/>
    <property type="project" value="InterPro"/>
</dbReference>
<dbReference type="GO" id="GO:0005506">
    <property type="term" value="F:iron ion binding"/>
    <property type="evidence" value="ECO:0007669"/>
    <property type="project" value="InterPro"/>
</dbReference>
<keyword evidence="7" id="KW-0503">Monooxygenase</keyword>
<comment type="caution">
    <text evidence="8">The sequence shown here is derived from an EMBL/GenBank/DDBJ whole genome shotgun (WGS) entry which is preliminary data.</text>
</comment>
<accession>A0A8H5I3E2</accession>